<evidence type="ECO:0000313" key="1">
    <source>
        <dbReference type="EMBL" id="TXF13620.1"/>
    </source>
</evidence>
<reference evidence="1 2" key="1">
    <citation type="submission" date="2019-08" db="EMBL/GenBank/DDBJ databases">
        <title>Pelomicrobium methylotrophicum gen. nov., sp. nov. a moderately thermophilic, facultatively anaerobic, lithoautotrophic and methylotrophic bacterium isolated from a terrestrial mud volcano.</title>
        <authorList>
            <person name="Slobodkina G.B."/>
            <person name="Merkel A.Y."/>
            <person name="Slobodkin A.I."/>
        </authorList>
    </citation>
    <scope>NUCLEOTIDE SEQUENCE [LARGE SCALE GENOMIC DNA]</scope>
    <source>
        <strain evidence="1 2">SM250</strain>
    </source>
</reference>
<accession>A0A5C7EQ71</accession>
<dbReference type="InParanoid" id="A0A5C7EQ71"/>
<dbReference type="EMBL" id="VPFL01000001">
    <property type="protein sequence ID" value="TXF13620.1"/>
    <property type="molecule type" value="Genomic_DNA"/>
</dbReference>
<keyword evidence="2" id="KW-1185">Reference proteome</keyword>
<sequence length="259" mass="29339">MVELARALSNPGIERFRAYLAELRAGAAAPPPEALLTDPRYSTELSAEVRVERKLFASRWGAGEYLWNRLQPLPQEEIEANRGLWAWLSLYYFDQVCPRRSDGSRKPGQDYRHVPDFSFRTRYRHLLYGPYAVYRRHRGYAILVLSGPLHQEQRIYREITSRTDLIASRGVLEALNALYLDRSGGIPKRGAQAAIPRPGTVLRFVRVLQQLDVTYDVYGMSGDEILELLPPEFDEWRGTGGSPLLGAVAPRPAIGSERG</sequence>
<dbReference type="RefSeq" id="WP_147798207.1">
    <property type="nucleotide sequence ID" value="NZ_VPFL01000001.1"/>
</dbReference>
<dbReference type="OrthoDB" id="255738at2"/>
<proteinExistence type="predicted"/>
<dbReference type="Proteomes" id="UP000321201">
    <property type="component" value="Unassembled WGS sequence"/>
</dbReference>
<name>A0A5C7EQ71_9PROT</name>
<organism evidence="1 2">
    <name type="scientific">Pelomicrobium methylotrophicum</name>
    <dbReference type="NCBI Taxonomy" id="2602750"/>
    <lineage>
        <taxon>Bacteria</taxon>
        <taxon>Pseudomonadati</taxon>
        <taxon>Pseudomonadota</taxon>
        <taxon>Hydrogenophilia</taxon>
        <taxon>Hydrogenophilia incertae sedis</taxon>
        <taxon>Pelomicrobium</taxon>
    </lineage>
</organism>
<protein>
    <submittedName>
        <fullName evidence="1">Uncharacterized protein</fullName>
    </submittedName>
</protein>
<gene>
    <name evidence="1" type="ORF">FR698_00430</name>
</gene>
<evidence type="ECO:0000313" key="2">
    <source>
        <dbReference type="Proteomes" id="UP000321201"/>
    </source>
</evidence>
<dbReference type="AlphaFoldDB" id="A0A5C7EQ71"/>
<comment type="caution">
    <text evidence="1">The sequence shown here is derived from an EMBL/GenBank/DDBJ whole genome shotgun (WGS) entry which is preliminary data.</text>
</comment>